<dbReference type="Proteomes" id="UP000295008">
    <property type="component" value="Unassembled WGS sequence"/>
</dbReference>
<evidence type="ECO:0000313" key="3">
    <source>
        <dbReference type="Proteomes" id="UP000295008"/>
    </source>
</evidence>
<feature type="transmembrane region" description="Helical" evidence="1">
    <location>
        <begin position="58"/>
        <end position="77"/>
    </location>
</feature>
<evidence type="ECO:0000313" key="2">
    <source>
        <dbReference type="EMBL" id="TCL64200.1"/>
    </source>
</evidence>
<reference evidence="2 3" key="1">
    <citation type="submission" date="2019-03" db="EMBL/GenBank/DDBJ databases">
        <title>Genomic Encyclopedia of Type Strains, Phase IV (KMG-IV): sequencing the most valuable type-strain genomes for metagenomic binning, comparative biology and taxonomic classification.</title>
        <authorList>
            <person name="Goeker M."/>
        </authorList>
    </citation>
    <scope>NUCLEOTIDE SEQUENCE [LARGE SCALE GENOMIC DNA]</scope>
    <source>
        <strain evidence="2 3">LX-B</strain>
    </source>
</reference>
<comment type="caution">
    <text evidence="2">The sequence shown here is derived from an EMBL/GenBank/DDBJ whole genome shotgun (WGS) entry which is preliminary data.</text>
</comment>
<protein>
    <submittedName>
        <fullName evidence="2">Uncharacterized protein DUF3307</fullName>
    </submittedName>
</protein>
<proteinExistence type="predicted"/>
<keyword evidence="1" id="KW-0472">Membrane</keyword>
<dbReference type="AlphaFoldDB" id="A0A4R1REY4"/>
<evidence type="ECO:0000256" key="1">
    <source>
        <dbReference type="SAM" id="Phobius"/>
    </source>
</evidence>
<feature type="transmembrane region" description="Helical" evidence="1">
    <location>
        <begin position="237"/>
        <end position="262"/>
    </location>
</feature>
<dbReference type="InterPro" id="IPR021737">
    <property type="entry name" value="Phage_phiKZ_Orf197"/>
</dbReference>
<dbReference type="EMBL" id="SLUN01000019">
    <property type="protein sequence ID" value="TCL64200.1"/>
    <property type="molecule type" value="Genomic_DNA"/>
</dbReference>
<name>A0A4R1REY4_HYDET</name>
<dbReference type="RefSeq" id="WP_165908047.1">
    <property type="nucleotide sequence ID" value="NZ_SLUN01000019.1"/>
</dbReference>
<feature type="transmembrane region" description="Helical" evidence="1">
    <location>
        <begin position="148"/>
        <end position="166"/>
    </location>
</feature>
<accession>A0A4R1REY4</accession>
<feature type="transmembrane region" description="Helical" evidence="1">
    <location>
        <begin position="35"/>
        <end position="52"/>
    </location>
</feature>
<feature type="transmembrane region" description="Helical" evidence="1">
    <location>
        <begin position="89"/>
        <end position="107"/>
    </location>
</feature>
<gene>
    <name evidence="2" type="ORF">EDC14_10195</name>
</gene>
<keyword evidence="1" id="KW-0812">Transmembrane</keyword>
<organism evidence="2 3">
    <name type="scientific">Hydrogenispora ethanolica</name>
    <dbReference type="NCBI Taxonomy" id="1082276"/>
    <lineage>
        <taxon>Bacteria</taxon>
        <taxon>Bacillati</taxon>
        <taxon>Bacillota</taxon>
        <taxon>Hydrogenispora</taxon>
    </lineage>
</organism>
<keyword evidence="3" id="KW-1185">Reference proteome</keyword>
<keyword evidence="1" id="KW-1133">Transmembrane helix</keyword>
<sequence length="263" mass="29707">METLLLTYLAHGIADFLFQSDGMVKDKSNLQWKGFFIHGCIIFSVLILFLHWMQIGTALVYAVIVSALHILLDYLKCLVILKGTPKKELLGFILDQFGHVLLIFGIWQCFDLQPNSKIIAFYHSLLQPKTLSAFANIPPSFQWNSDEVILWVTGCIYICFGGTYLIRKFLNCLDYNDNASPHGGSTFQTGTYIGFLERLLIMIFIQNDTLPSVVFILTAKSIARFNELSDKDFAEYYLLGTLSSTALALCGSYLIIFLSFFLG</sequence>
<dbReference type="Pfam" id="PF11750">
    <property type="entry name" value="DUF3307"/>
    <property type="match status" value="1"/>
</dbReference>